<proteinExistence type="predicted"/>
<dbReference type="Gene3D" id="3.30.70.270">
    <property type="match status" value="2"/>
</dbReference>
<dbReference type="PANTHER" id="PTHR48475:SF2">
    <property type="entry name" value="RIBONUCLEASE H"/>
    <property type="match status" value="1"/>
</dbReference>
<feature type="domain" description="Integrase catalytic" evidence="10">
    <location>
        <begin position="668"/>
        <end position="827"/>
    </location>
</feature>
<dbReference type="PROSITE" id="PS50878">
    <property type="entry name" value="RT_POL"/>
    <property type="match status" value="1"/>
</dbReference>
<dbReference type="CDD" id="cd01647">
    <property type="entry name" value="RT_LTR"/>
    <property type="match status" value="1"/>
</dbReference>
<dbReference type="InterPro" id="IPR002156">
    <property type="entry name" value="RNaseH_domain"/>
</dbReference>
<dbReference type="RefSeq" id="XP_021853697.2">
    <property type="nucleotide sequence ID" value="XM_021998005.2"/>
</dbReference>
<dbReference type="Pfam" id="PF13456">
    <property type="entry name" value="RVT_3"/>
    <property type="match status" value="1"/>
</dbReference>
<evidence type="ECO:0000313" key="12">
    <source>
        <dbReference type="RefSeq" id="XP_021853697.2"/>
    </source>
</evidence>
<dbReference type="Gene3D" id="1.10.340.70">
    <property type="match status" value="1"/>
</dbReference>
<dbReference type="InterPro" id="IPR001584">
    <property type="entry name" value="Integrase_cat-core"/>
</dbReference>
<dbReference type="Pfam" id="PF00078">
    <property type="entry name" value="RVT_1"/>
    <property type="match status" value="1"/>
</dbReference>
<evidence type="ECO:0000256" key="5">
    <source>
        <dbReference type="ARBA" id="ARBA00022801"/>
    </source>
</evidence>
<gene>
    <name evidence="12" type="primary">LOC110793162</name>
</gene>
<dbReference type="InterPro" id="IPR043128">
    <property type="entry name" value="Rev_trsase/Diguanyl_cyclase"/>
</dbReference>
<reference evidence="11" key="1">
    <citation type="journal article" date="2021" name="Nat. Commun.">
        <title>Genomic analyses provide insights into spinach domestication and the genetic basis of agronomic traits.</title>
        <authorList>
            <person name="Cai X."/>
            <person name="Sun X."/>
            <person name="Xu C."/>
            <person name="Sun H."/>
            <person name="Wang X."/>
            <person name="Ge C."/>
            <person name="Zhang Z."/>
            <person name="Wang Q."/>
            <person name="Fei Z."/>
            <person name="Jiao C."/>
            <person name="Wang Q."/>
        </authorList>
    </citation>
    <scope>NUCLEOTIDE SEQUENCE [LARGE SCALE GENOMIC DNA]</scope>
    <source>
        <strain evidence="11">cv. Varoflay</strain>
    </source>
</reference>
<dbReference type="GO" id="GO:0015074">
    <property type="term" value="P:DNA integration"/>
    <property type="evidence" value="ECO:0007669"/>
    <property type="project" value="InterPro"/>
</dbReference>
<dbReference type="KEGG" id="soe:110793162"/>
<evidence type="ECO:0000256" key="1">
    <source>
        <dbReference type="ARBA" id="ARBA00022679"/>
    </source>
</evidence>
<feature type="domain" description="Reverse transcriptase" evidence="8">
    <location>
        <begin position="1"/>
        <end position="162"/>
    </location>
</feature>
<dbReference type="Pfam" id="PF17921">
    <property type="entry name" value="Integrase_H2C2"/>
    <property type="match status" value="1"/>
</dbReference>
<dbReference type="GeneID" id="110793162"/>
<dbReference type="GO" id="GO:0004523">
    <property type="term" value="F:RNA-DNA hybrid ribonuclease activity"/>
    <property type="evidence" value="ECO:0007669"/>
    <property type="project" value="InterPro"/>
</dbReference>
<dbReference type="AlphaFoldDB" id="A0A9R0IR69"/>
<keyword evidence="4" id="KW-0255">Endonuclease</keyword>
<dbReference type="SUPFAM" id="SSF56672">
    <property type="entry name" value="DNA/RNA polymerases"/>
    <property type="match status" value="1"/>
</dbReference>
<evidence type="ECO:0000256" key="3">
    <source>
        <dbReference type="ARBA" id="ARBA00022722"/>
    </source>
</evidence>
<organism evidence="11 12">
    <name type="scientific">Spinacia oleracea</name>
    <name type="common">Spinach</name>
    <dbReference type="NCBI Taxonomy" id="3562"/>
    <lineage>
        <taxon>Eukaryota</taxon>
        <taxon>Viridiplantae</taxon>
        <taxon>Streptophyta</taxon>
        <taxon>Embryophyta</taxon>
        <taxon>Tracheophyta</taxon>
        <taxon>Spermatophyta</taxon>
        <taxon>Magnoliopsida</taxon>
        <taxon>eudicotyledons</taxon>
        <taxon>Gunneridae</taxon>
        <taxon>Pentapetalae</taxon>
        <taxon>Caryophyllales</taxon>
        <taxon>Chenopodiaceae</taxon>
        <taxon>Chenopodioideae</taxon>
        <taxon>Anserineae</taxon>
        <taxon>Spinacia</taxon>
    </lineage>
</organism>
<dbReference type="Gene3D" id="3.10.10.10">
    <property type="entry name" value="HIV Type 1 Reverse Transcriptase, subunit A, domain 1"/>
    <property type="match status" value="1"/>
</dbReference>
<dbReference type="Proteomes" id="UP000813463">
    <property type="component" value="Chromosome 6"/>
</dbReference>
<dbReference type="Pfam" id="PF17917">
    <property type="entry name" value="RT_RNaseH"/>
    <property type="match status" value="1"/>
</dbReference>
<dbReference type="PROSITE" id="PS50994">
    <property type="entry name" value="INTEGRASE"/>
    <property type="match status" value="1"/>
</dbReference>
<keyword evidence="3" id="KW-0540">Nuclease</keyword>
<feature type="coiled-coil region" evidence="7">
    <location>
        <begin position="465"/>
        <end position="492"/>
    </location>
</feature>
<evidence type="ECO:0000313" key="11">
    <source>
        <dbReference type="Proteomes" id="UP000813463"/>
    </source>
</evidence>
<dbReference type="Pfam" id="PF00665">
    <property type="entry name" value="rve"/>
    <property type="match status" value="1"/>
</dbReference>
<evidence type="ECO:0000256" key="4">
    <source>
        <dbReference type="ARBA" id="ARBA00022759"/>
    </source>
</evidence>
<evidence type="ECO:0000256" key="6">
    <source>
        <dbReference type="ARBA" id="ARBA00022918"/>
    </source>
</evidence>
<dbReference type="GO" id="GO:0003676">
    <property type="term" value="F:nucleic acid binding"/>
    <property type="evidence" value="ECO:0007669"/>
    <property type="project" value="InterPro"/>
</dbReference>
<reference evidence="12" key="2">
    <citation type="submission" date="2025-08" db="UniProtKB">
        <authorList>
            <consortium name="RefSeq"/>
        </authorList>
    </citation>
    <scope>IDENTIFICATION</scope>
    <source>
        <tissue evidence="12">Leaf</tissue>
    </source>
</reference>
<evidence type="ECO:0000259" key="8">
    <source>
        <dbReference type="PROSITE" id="PS50878"/>
    </source>
</evidence>
<dbReference type="PANTHER" id="PTHR48475">
    <property type="entry name" value="RIBONUCLEASE H"/>
    <property type="match status" value="1"/>
</dbReference>
<keyword evidence="11" id="KW-1185">Reference proteome</keyword>
<dbReference type="CDD" id="cd09279">
    <property type="entry name" value="RNase_HI_like"/>
    <property type="match status" value="1"/>
</dbReference>
<dbReference type="InterPro" id="IPR043502">
    <property type="entry name" value="DNA/RNA_pol_sf"/>
</dbReference>
<evidence type="ECO:0000256" key="2">
    <source>
        <dbReference type="ARBA" id="ARBA00022695"/>
    </source>
</evidence>
<evidence type="ECO:0000256" key="7">
    <source>
        <dbReference type="SAM" id="Coils"/>
    </source>
</evidence>
<keyword evidence="5" id="KW-0378">Hydrolase</keyword>
<dbReference type="Gene3D" id="3.30.420.10">
    <property type="entry name" value="Ribonuclease H-like superfamily/Ribonuclease H"/>
    <property type="match status" value="2"/>
</dbReference>
<evidence type="ECO:0000259" key="10">
    <source>
        <dbReference type="PROSITE" id="PS50994"/>
    </source>
</evidence>
<evidence type="ECO:0000259" key="9">
    <source>
        <dbReference type="PROSITE" id="PS50879"/>
    </source>
</evidence>
<name>A0A9R0IR69_SPIOL</name>
<keyword evidence="2" id="KW-0548">Nucleotidyltransferase</keyword>
<dbReference type="InterPro" id="IPR041588">
    <property type="entry name" value="Integrase_H2C2"/>
</dbReference>
<dbReference type="InterPro" id="IPR036397">
    <property type="entry name" value="RNaseH_sf"/>
</dbReference>
<dbReference type="SUPFAM" id="SSF53098">
    <property type="entry name" value="Ribonuclease H-like"/>
    <property type="match status" value="2"/>
</dbReference>
<protein>
    <submittedName>
        <fullName evidence="12">Uncharacterized protein</fullName>
    </submittedName>
</protein>
<feature type="domain" description="RNase H type-1" evidence="9">
    <location>
        <begin position="382"/>
        <end position="511"/>
    </location>
</feature>
<keyword evidence="6" id="KW-0695">RNA-directed DNA polymerase</keyword>
<dbReference type="InterPro" id="IPR041373">
    <property type="entry name" value="RT_RNaseH"/>
</dbReference>
<accession>A0A9R0IR69</accession>
<dbReference type="InterPro" id="IPR000477">
    <property type="entry name" value="RT_dom"/>
</dbReference>
<dbReference type="InterPro" id="IPR012337">
    <property type="entry name" value="RNaseH-like_sf"/>
</dbReference>
<sequence length="956" mass="108274">MVKKSSGAWRMCVDFTNLNRACPKDCYPLPRIDKLVDSTSGHALLSFLDAFSGYHQISLAKTDRKKAAFITDGGVYNYKAMPFGLKNAGTTYQKLVDRVFAEQKGRNIEVYVDDSIVKSREAADHIEDLRETFANLRKYQMKLNPKKCVFGVKSGKFLGFLVSERGIDANPEKIEAILNFPQPKSVKDIQKLTGRMAALTRFISKSGDKAMPFFNTLKQNGKFKWGEEESKAFEVVKDHLKRLPTIARPEEGDRLQLYISASPKTVAAVLIVEKEKVQQPVYFVSHILNGAEQRYPLIEKLAYAVLIAARKLRPYFDAHTIEVLTNYPLEKAVHKMDTSGRLLKWAIELSEYDLEFKPRTTIKAQALSDFIVEASYEDERLEPGTWEVFVDGSSAQTGSGAGIVMKSPEGDLFEYAIKFEFPASNNEAEYEAAIAGIQLSQSADAKRVTLIIDSQSVVNQFSGEYETKEARMRKYLEKLKQAAAQLEKFEIKLVPRADNSMADTLAKLASSKAVDLKRSVMIEVLKRRSTEGKGKEIMVIADGKEWYDDMWAYKATAILPENPEEAKKIKKDGPWYIIYMGRLYKRSFSLPLLRCLSAYESEKLIEEIHEGSCGNHVGGKTLSLLCQRQGYYWPTMLEDAQKYVKKCEKCQLFSLVIKMPANDLTPILNPIPFAQWEMDIIGPFTTASGGRKFLIVAVDYFTKWIEAEPVATITANQVRKFIWKNIITRFGLPTAIVFDHGTQFHCAPIQAFLGMYMVKFAYASVCHPQSNGQAEAANKQILNALKKKLDEYKGKWADIVPEVLWGNRTTIKEATGESPFKLCFGSEAVIPAEVALPTFRIQHYVEENNDILLRHQLDFLPEIRLKASIRSAAYKNRMSRAYNKRVRHRPLEVGDLVLRGTAATCKAHTDGKLTANWEGPYQIWEEIVPGAYRLMQMDGTTLKNSWNADTLRKFYV</sequence>
<keyword evidence="7" id="KW-0175">Coiled coil</keyword>
<dbReference type="PROSITE" id="PS50879">
    <property type="entry name" value="RNASE_H_1"/>
    <property type="match status" value="1"/>
</dbReference>
<keyword evidence="1" id="KW-0808">Transferase</keyword>